<organism evidence="3 4">
    <name type="scientific">Roseiconus lacunae</name>
    <dbReference type="NCBI Taxonomy" id="2605694"/>
    <lineage>
        <taxon>Bacteria</taxon>
        <taxon>Pseudomonadati</taxon>
        <taxon>Planctomycetota</taxon>
        <taxon>Planctomycetia</taxon>
        <taxon>Pirellulales</taxon>
        <taxon>Pirellulaceae</taxon>
        <taxon>Roseiconus</taxon>
    </lineage>
</organism>
<keyword evidence="4" id="KW-1185">Reference proteome</keyword>
<evidence type="ECO:0000313" key="3">
    <source>
        <dbReference type="EMBL" id="MDM4014394.1"/>
    </source>
</evidence>
<proteinExistence type="predicted"/>
<protein>
    <recommendedName>
        <fullName evidence="5">Secreted protein</fullName>
    </recommendedName>
</protein>
<gene>
    <name evidence="3" type="ORF">QTN89_03050</name>
</gene>
<feature type="compositionally biased region" description="Polar residues" evidence="1">
    <location>
        <begin position="38"/>
        <end position="68"/>
    </location>
</feature>
<dbReference type="Proteomes" id="UP001239462">
    <property type="component" value="Unassembled WGS sequence"/>
</dbReference>
<evidence type="ECO:0000256" key="1">
    <source>
        <dbReference type="SAM" id="MobiDB-lite"/>
    </source>
</evidence>
<feature type="region of interest" description="Disordered" evidence="1">
    <location>
        <begin position="183"/>
        <end position="209"/>
    </location>
</feature>
<reference evidence="3 4" key="1">
    <citation type="submission" date="2023-06" db="EMBL/GenBank/DDBJ databases">
        <title>Roseiconus lacunae JC819 isolated from Gulf of Mannar region, Tamil Nadu.</title>
        <authorList>
            <person name="Pk S."/>
            <person name="Ch S."/>
            <person name="Ch V.R."/>
        </authorList>
    </citation>
    <scope>NUCLEOTIDE SEQUENCE [LARGE SCALE GENOMIC DNA]</scope>
    <source>
        <strain evidence="3 4">JC819</strain>
    </source>
</reference>
<evidence type="ECO:0000256" key="2">
    <source>
        <dbReference type="SAM" id="SignalP"/>
    </source>
</evidence>
<feature type="signal peptide" evidence="2">
    <location>
        <begin position="1"/>
        <end position="26"/>
    </location>
</feature>
<accession>A0ABT7PD13</accession>
<sequence length="385" mass="42478">MNDPLRLPLALFFLVLCAFVASKAKSDDPPTEVAATLQAEQSQTVQPQRKSQPSSDAAEQSKQSTTQQLPAAIKSEMNDGRISEWAWAGVLWSDANLVRTAAAKAASDTKDSDQRAKFYSIADKADRLIVQMEDLGWKRVARPSYSAAETAASKQASLRKSKQSIDNTGVNQADIDQYRVADAEATPREQQSLAEKVESQVEKAVAASSDRGIAEPYGAHISNRETQTRSNTLPYSVDSIYDVDDYDQDGDYYVDNEKGKYASFDDEDLDETVDPVRTITPDIAEVNPEPKATLVRDNQTRPQSQRAPMIDRFTDVSNRQVEDARWVQLHISTNQMLFDRLKSGGISPSEVQLVIDQLRVHLALADDEGLSIGSFEVSESVAANQ</sequence>
<evidence type="ECO:0008006" key="5">
    <source>
        <dbReference type="Google" id="ProtNLM"/>
    </source>
</evidence>
<dbReference type="RefSeq" id="WP_289162166.1">
    <property type="nucleotide sequence ID" value="NZ_JASZZN010000002.1"/>
</dbReference>
<feature type="chain" id="PRO_5045408481" description="Secreted protein" evidence="2">
    <location>
        <begin position="27"/>
        <end position="385"/>
    </location>
</feature>
<feature type="region of interest" description="Disordered" evidence="1">
    <location>
        <begin position="28"/>
        <end position="68"/>
    </location>
</feature>
<comment type="caution">
    <text evidence="3">The sequence shown here is derived from an EMBL/GenBank/DDBJ whole genome shotgun (WGS) entry which is preliminary data.</text>
</comment>
<name>A0ABT7PD13_9BACT</name>
<dbReference type="EMBL" id="JASZZN010000002">
    <property type="protein sequence ID" value="MDM4014394.1"/>
    <property type="molecule type" value="Genomic_DNA"/>
</dbReference>
<evidence type="ECO:0000313" key="4">
    <source>
        <dbReference type="Proteomes" id="UP001239462"/>
    </source>
</evidence>
<keyword evidence="2" id="KW-0732">Signal</keyword>